<protein>
    <submittedName>
        <fullName evidence="1">Uncharacterized protein</fullName>
    </submittedName>
</protein>
<dbReference type="InterPro" id="IPR023213">
    <property type="entry name" value="CAT-like_dom_sf"/>
</dbReference>
<evidence type="ECO:0000313" key="2">
    <source>
        <dbReference type="Proteomes" id="UP000663852"/>
    </source>
</evidence>
<organism evidence="1 2">
    <name type="scientific">Adineta ricciae</name>
    <name type="common">Rotifer</name>
    <dbReference type="NCBI Taxonomy" id="249248"/>
    <lineage>
        <taxon>Eukaryota</taxon>
        <taxon>Metazoa</taxon>
        <taxon>Spiralia</taxon>
        <taxon>Gnathifera</taxon>
        <taxon>Rotifera</taxon>
        <taxon>Eurotatoria</taxon>
        <taxon>Bdelloidea</taxon>
        <taxon>Adinetida</taxon>
        <taxon>Adinetidae</taxon>
        <taxon>Adineta</taxon>
    </lineage>
</organism>
<dbReference type="AlphaFoldDB" id="A0A815VX22"/>
<dbReference type="EMBL" id="CAJNOJ010001069">
    <property type="protein sequence ID" value="CAF1541079.1"/>
    <property type="molecule type" value="Genomic_DNA"/>
</dbReference>
<name>A0A815VX22_ADIRI</name>
<evidence type="ECO:0000313" key="1">
    <source>
        <dbReference type="EMBL" id="CAF1541079.1"/>
    </source>
</evidence>
<comment type="caution">
    <text evidence="1">The sequence shown here is derived from an EMBL/GenBank/DDBJ whole genome shotgun (WGS) entry which is preliminary data.</text>
</comment>
<gene>
    <name evidence="1" type="ORF">EDS130_LOCUS45322</name>
</gene>
<reference evidence="1" key="1">
    <citation type="submission" date="2021-02" db="EMBL/GenBank/DDBJ databases">
        <authorList>
            <person name="Nowell W R."/>
        </authorList>
    </citation>
    <scope>NUCLEOTIDE SEQUENCE</scope>
</reference>
<dbReference type="Gene3D" id="3.30.559.10">
    <property type="entry name" value="Chloramphenicol acetyltransferase-like domain"/>
    <property type="match status" value="1"/>
</dbReference>
<dbReference type="Proteomes" id="UP000663852">
    <property type="component" value="Unassembled WGS sequence"/>
</dbReference>
<proteinExistence type="predicted"/>
<accession>A0A815VX22</accession>
<sequence length="140" mass="15708">MKIVFLWDYRCRLIDTSSAELCRGEPIDFTKTPDGWSRNPGRFFPDLIKESSLPTFPPPPFTVLSIPQTGVPAYLLAPSDVTRWKFTKNAMERLKLDFSPSIVSSDERKSDLWISSGDALAALLSGVITRARKNSKVSRS</sequence>
<dbReference type="OrthoDB" id="1862401at2759"/>